<name>A0A0A7CLR6_9STRA</name>
<evidence type="ECO:0000256" key="1">
    <source>
        <dbReference type="SAM" id="MobiDB-lite"/>
    </source>
</evidence>
<evidence type="ECO:0000313" key="5">
    <source>
        <dbReference type="Proteomes" id="UP000243217"/>
    </source>
</evidence>
<feature type="compositionally biased region" description="Low complexity" evidence="1">
    <location>
        <begin position="166"/>
        <end position="175"/>
    </location>
</feature>
<feature type="compositionally biased region" description="Low complexity" evidence="1">
    <location>
        <begin position="107"/>
        <end position="118"/>
    </location>
</feature>
<dbReference type="PRINTS" id="PR01217">
    <property type="entry name" value="PRICHEXTENSN"/>
</dbReference>
<accession>A0A0A7CLR6</accession>
<dbReference type="EMBL" id="JNBS01000525">
    <property type="protein sequence ID" value="OQS04950.1"/>
    <property type="molecule type" value="Genomic_DNA"/>
</dbReference>
<feature type="chain" id="PRO_5002036923" evidence="2">
    <location>
        <begin position="18"/>
        <end position="413"/>
    </location>
</feature>
<evidence type="ECO:0000256" key="2">
    <source>
        <dbReference type="SAM" id="SignalP"/>
    </source>
</evidence>
<dbReference type="Proteomes" id="UP000243217">
    <property type="component" value="Unassembled WGS sequence"/>
</dbReference>
<feature type="region of interest" description="Disordered" evidence="1">
    <location>
        <begin position="166"/>
        <end position="260"/>
    </location>
</feature>
<evidence type="ECO:0000313" key="3">
    <source>
        <dbReference type="EMBL" id="AIG55471.1"/>
    </source>
</evidence>
<feature type="region of interest" description="Disordered" evidence="1">
    <location>
        <begin position="73"/>
        <end position="118"/>
    </location>
</feature>
<proteinExistence type="predicted"/>
<dbReference type="AlphaFoldDB" id="A0A0A7CLR6"/>
<keyword evidence="5" id="KW-1185">Reference proteome</keyword>
<dbReference type="EMBL" id="KM038010">
    <property type="protein sequence ID" value="AIG55471.1"/>
    <property type="molecule type" value="Genomic_DNA"/>
</dbReference>
<evidence type="ECO:0000313" key="4">
    <source>
        <dbReference type="EMBL" id="OQS04950.1"/>
    </source>
</evidence>
<feature type="compositionally biased region" description="Pro residues" evidence="1">
    <location>
        <begin position="93"/>
        <end position="106"/>
    </location>
</feature>
<feature type="signal peptide" evidence="2">
    <location>
        <begin position="1"/>
        <end position="17"/>
    </location>
</feature>
<dbReference type="STRING" id="74557.A0A0A7CLR6"/>
<organism evidence="3">
    <name type="scientific">Thraustotheca clavata</name>
    <dbReference type="NCBI Taxonomy" id="74557"/>
    <lineage>
        <taxon>Eukaryota</taxon>
        <taxon>Sar</taxon>
        <taxon>Stramenopiles</taxon>
        <taxon>Oomycota</taxon>
        <taxon>Saprolegniomycetes</taxon>
        <taxon>Saprolegniales</taxon>
        <taxon>Achlyaceae</taxon>
        <taxon>Thraustotheca</taxon>
    </lineage>
</organism>
<feature type="compositionally biased region" description="Polar residues" evidence="1">
    <location>
        <begin position="320"/>
        <end position="338"/>
    </location>
</feature>
<feature type="region of interest" description="Disordered" evidence="1">
    <location>
        <begin position="320"/>
        <end position="350"/>
    </location>
</feature>
<sequence length="413" mass="42874">MKVGYVIAMYIAAVAMAQDNCSCTDGACTNDKCIGCNYVDSEGGYCFNDVDKDSCIAWGKPYVACYLDTPTTEQPNAPTTKPSGPVAPTDAPTKPPTMPPTKPPTKAPTNTPTSAPTNAPSGSCAVLMVLVQITSALVVTMLTTKGDSCLAWGKPYEACYLDTPTTISPTTKSPGPVAPTDEPTTNSPDPVAPTNKPTDIPTTEPWGPVAPTDAPITKSPGPVAPTDAPTTKPWGPVAPTDAPTTKSPGPVAPTDAPTNAPSDSCSCTDGACTDNKCVGCNFFDSEGGYCFNDVDKDSCIAWGKPYVACYLDNPTNSPSTIPTNAPTEAPTQAPTKSPVTPAPEPSTKTPNGDNCACTDGQCNNNKCIGCNYVDSEGGYCFNDVDKDSCIAWGKPYVACYLDTNNTTTSTWDN</sequence>
<reference evidence="3 5" key="1">
    <citation type="journal article" date="2014" name="Genome Biol. Evol.">
        <title>The secreted proteins of Achlya hypogyna and Thraustotheca clavata identify the ancestral oomycete secretome and reveal gene acquisitions by horizontal gene transfer.</title>
        <authorList>
            <person name="Misner I."/>
            <person name="Blouin N."/>
            <person name="Leonard G."/>
            <person name="Richards T.A."/>
            <person name="Lane C.E."/>
        </authorList>
    </citation>
    <scope>NUCLEOTIDE SEQUENCE</scope>
    <source>
        <strain evidence="3 5">ATCC 34112</strain>
    </source>
</reference>
<protein>
    <submittedName>
        <fullName evidence="3">Secreted protein</fullName>
    </submittedName>
</protein>
<gene>
    <name evidence="4" type="ORF">THRCLA_02862</name>
</gene>
<dbReference type="OrthoDB" id="78965at2759"/>
<feature type="compositionally biased region" description="Polar residues" evidence="1">
    <location>
        <begin position="73"/>
        <end position="82"/>
    </location>
</feature>
<keyword evidence="2" id="KW-0732">Signal</keyword>